<name>A0A5B2U9Y7_9FLAO</name>
<sequence length="540" mass="58992">MEDQVNVVVTDMIPPENVATIDKNSLVGNAISKEQFAQGQEEQDDAFNKKIAEIKQQVDSDFKGIISPTDPTPTEDGSYKPAISSADPGTNYPNAGNLKAIKGFSTMFYKKGTVWTKSQEEMAQASQNITAFESLQFPAVAGTQTVYNNSMWSVKTGQQATVTDIPSITSTIWQPIVGSYIVETIYDEKYNSTTALTGYYNASGVFTSHVDFRCTPKMPATGGDVWRYRGKSYSSLSIRGVYGFRANGTVVILVDVVNATNFVEFTIPADVVEVAANFYNVNAVNMNIQKKTVTYTAASIIKDALGNVSSINNGDLTKIFTNLKIGSAGDSITANGVGGSLKGYQLYIQDKIGFATYTTYGYSGRPLSTFVTPDGTSIIEQFINNAASHDIFTLLAGTNDFKLNMRSGDIGTLNDYKNLTSYGSVGAVVSMNFYQALKAFVLRCYELNPKAKIIFCTPLQRDNGGYTSWSTNSVGRTLSDFVNAIREVAAYESIPVVDFFKEGVINMRNLTQYTSDGLHPVNEGYKVMSTQMIPVIKRFI</sequence>
<evidence type="ECO:0000313" key="3">
    <source>
        <dbReference type="EMBL" id="KAA2223055.1"/>
    </source>
</evidence>
<accession>A0A5B2U9Y7</accession>
<keyword evidence="3" id="KW-0378">Hydrolase</keyword>
<evidence type="ECO:0000256" key="1">
    <source>
        <dbReference type="SAM" id="MobiDB-lite"/>
    </source>
</evidence>
<feature type="region of interest" description="Disordered" evidence="1">
    <location>
        <begin position="62"/>
        <end position="91"/>
    </location>
</feature>
<gene>
    <name evidence="3" type="ORF">FW780_02285</name>
</gene>
<dbReference type="EMBL" id="VUNZ01000001">
    <property type="protein sequence ID" value="KAA2223055.1"/>
    <property type="molecule type" value="Genomic_DNA"/>
</dbReference>
<dbReference type="PANTHER" id="PTHR30383:SF5">
    <property type="entry name" value="SGNH HYDROLASE-TYPE ESTERASE DOMAIN-CONTAINING PROTEIN"/>
    <property type="match status" value="1"/>
</dbReference>
<dbReference type="Gene3D" id="3.40.50.1110">
    <property type="entry name" value="SGNH hydrolase"/>
    <property type="match status" value="1"/>
</dbReference>
<dbReference type="InterPro" id="IPR013830">
    <property type="entry name" value="SGNH_hydro"/>
</dbReference>
<dbReference type="CDD" id="cd00229">
    <property type="entry name" value="SGNH_hydrolase"/>
    <property type="match status" value="1"/>
</dbReference>
<dbReference type="PANTHER" id="PTHR30383">
    <property type="entry name" value="THIOESTERASE 1/PROTEASE 1/LYSOPHOSPHOLIPASE L1"/>
    <property type="match status" value="1"/>
</dbReference>
<proteinExistence type="predicted"/>
<dbReference type="GO" id="GO:0004622">
    <property type="term" value="F:phosphatidylcholine lysophospholipase activity"/>
    <property type="evidence" value="ECO:0007669"/>
    <property type="project" value="TreeGrafter"/>
</dbReference>
<dbReference type="AlphaFoldDB" id="A0A5B2U9Y7"/>
<comment type="caution">
    <text evidence="3">The sequence shown here is derived from an EMBL/GenBank/DDBJ whole genome shotgun (WGS) entry which is preliminary data.</text>
</comment>
<reference evidence="3 4" key="1">
    <citation type="journal article" date="2015" name="Int. J. Syst. Evol. Microbiol.">
        <title>Chryseobacterium sediminis sp. nov., isolated from a river sediment.</title>
        <authorList>
            <person name="Kampfer P."/>
            <person name="Busse H.J."/>
            <person name="McInroy J.A."/>
            <person name="Glaeser S.P."/>
        </authorList>
    </citation>
    <scope>NUCLEOTIDE SEQUENCE [LARGE SCALE GENOMIC DNA]</scope>
    <source>
        <strain evidence="3 4">IMT-174</strain>
    </source>
</reference>
<organism evidence="3 4">
    <name type="scientific">Chryseobacterium sediminis</name>
    <dbReference type="NCBI Taxonomy" id="1679494"/>
    <lineage>
        <taxon>Bacteria</taxon>
        <taxon>Pseudomonadati</taxon>
        <taxon>Bacteroidota</taxon>
        <taxon>Flavobacteriia</taxon>
        <taxon>Flavobacteriales</taxon>
        <taxon>Weeksellaceae</taxon>
        <taxon>Chryseobacterium group</taxon>
        <taxon>Chryseobacterium</taxon>
    </lineage>
</organism>
<dbReference type="OrthoDB" id="1246242at2"/>
<protein>
    <submittedName>
        <fullName evidence="3">SGNH/GDSL hydrolase family protein</fullName>
    </submittedName>
</protein>
<evidence type="ECO:0000259" key="2">
    <source>
        <dbReference type="Pfam" id="PF13472"/>
    </source>
</evidence>
<evidence type="ECO:0000313" key="4">
    <source>
        <dbReference type="Proteomes" id="UP000323082"/>
    </source>
</evidence>
<dbReference type="InterPro" id="IPR036514">
    <property type="entry name" value="SGNH_hydro_sf"/>
</dbReference>
<dbReference type="SUPFAM" id="SSF52266">
    <property type="entry name" value="SGNH hydrolase"/>
    <property type="match status" value="1"/>
</dbReference>
<dbReference type="Pfam" id="PF13472">
    <property type="entry name" value="Lipase_GDSL_2"/>
    <property type="match status" value="1"/>
</dbReference>
<dbReference type="Proteomes" id="UP000323082">
    <property type="component" value="Unassembled WGS sequence"/>
</dbReference>
<dbReference type="RefSeq" id="WP_149832019.1">
    <property type="nucleotide sequence ID" value="NZ_VUNZ01000001.1"/>
</dbReference>
<feature type="domain" description="SGNH hydrolase-type esterase" evidence="2">
    <location>
        <begin position="329"/>
        <end position="527"/>
    </location>
</feature>
<dbReference type="InterPro" id="IPR051532">
    <property type="entry name" value="Ester_Hydrolysis_Enzymes"/>
</dbReference>